<dbReference type="CDD" id="cd07043">
    <property type="entry name" value="STAS_anti-anti-sigma_factors"/>
    <property type="match status" value="1"/>
</dbReference>
<feature type="domain" description="STAS" evidence="1">
    <location>
        <begin position="14"/>
        <end position="62"/>
    </location>
</feature>
<evidence type="ECO:0000313" key="3">
    <source>
        <dbReference type="Proteomes" id="UP001268819"/>
    </source>
</evidence>
<comment type="caution">
    <text evidence="2">The sequence shown here is derived from an EMBL/GenBank/DDBJ whole genome shotgun (WGS) entry which is preliminary data.</text>
</comment>
<gene>
    <name evidence="2" type="ORF">J2S66_002444</name>
</gene>
<organism evidence="2 3">
    <name type="scientific">Saccharothrix longispora</name>
    <dbReference type="NCBI Taxonomy" id="33920"/>
    <lineage>
        <taxon>Bacteria</taxon>
        <taxon>Bacillati</taxon>
        <taxon>Actinomycetota</taxon>
        <taxon>Actinomycetes</taxon>
        <taxon>Pseudonocardiales</taxon>
        <taxon>Pseudonocardiaceae</taxon>
        <taxon>Saccharothrix</taxon>
    </lineage>
</organism>
<dbReference type="EMBL" id="JAVDSG010000001">
    <property type="protein sequence ID" value="MDR6594060.1"/>
    <property type="molecule type" value="Genomic_DNA"/>
</dbReference>
<proteinExistence type="predicted"/>
<dbReference type="InterPro" id="IPR002645">
    <property type="entry name" value="STAS_dom"/>
</dbReference>
<dbReference type="Proteomes" id="UP001268819">
    <property type="component" value="Unassembled WGS sequence"/>
</dbReference>
<evidence type="ECO:0000259" key="1">
    <source>
        <dbReference type="PROSITE" id="PS50801"/>
    </source>
</evidence>
<dbReference type="Gene3D" id="3.30.750.24">
    <property type="entry name" value="STAS domain"/>
    <property type="match status" value="1"/>
</dbReference>
<protein>
    <submittedName>
        <fullName evidence="2">Anti-anti-sigma factor</fullName>
    </submittedName>
</protein>
<dbReference type="InterPro" id="IPR036513">
    <property type="entry name" value="STAS_dom_sf"/>
</dbReference>
<reference evidence="2 3" key="1">
    <citation type="submission" date="2023-07" db="EMBL/GenBank/DDBJ databases">
        <title>Sequencing the genomes of 1000 actinobacteria strains.</title>
        <authorList>
            <person name="Klenk H.-P."/>
        </authorList>
    </citation>
    <scope>NUCLEOTIDE SEQUENCE [LARGE SCALE GENOMIC DNA]</scope>
    <source>
        <strain evidence="2 3">DSM 43749</strain>
    </source>
</reference>
<dbReference type="PROSITE" id="PS50801">
    <property type="entry name" value="STAS"/>
    <property type="match status" value="1"/>
</dbReference>
<accession>A0ABU1PTT3</accession>
<dbReference type="SUPFAM" id="SSF52091">
    <property type="entry name" value="SpoIIaa-like"/>
    <property type="match status" value="1"/>
</dbReference>
<keyword evidence="3" id="KW-1185">Reference proteome</keyword>
<dbReference type="Pfam" id="PF01740">
    <property type="entry name" value="STAS"/>
    <property type="match status" value="1"/>
</dbReference>
<dbReference type="RefSeq" id="WP_310307052.1">
    <property type="nucleotide sequence ID" value="NZ_BAAAXB010000001.1"/>
</dbReference>
<sequence length="101" mass="10571">MTTPLTLTTGRNPDGTAVLKAVGEIDASNAHAFAAALDDVPDRLVVDLTEVEYLDSAGLNALFARADRLELVVAPLLEPVVTISGLATVATVRTRQDAGDR</sequence>
<evidence type="ECO:0000313" key="2">
    <source>
        <dbReference type="EMBL" id="MDR6594060.1"/>
    </source>
</evidence>
<name>A0ABU1PTT3_9PSEU</name>